<dbReference type="InterPro" id="IPR027417">
    <property type="entry name" value="P-loop_NTPase"/>
</dbReference>
<dbReference type="SUPFAM" id="SSF90123">
    <property type="entry name" value="ABC transporter transmembrane region"/>
    <property type="match status" value="1"/>
</dbReference>
<evidence type="ECO:0000256" key="4">
    <source>
        <dbReference type="ARBA" id="ARBA00022692"/>
    </source>
</evidence>
<keyword evidence="8 11" id="KW-1133">Transmembrane helix</keyword>
<evidence type="ECO:0000259" key="12">
    <source>
        <dbReference type="PROSITE" id="PS50893"/>
    </source>
</evidence>
<evidence type="ECO:0000256" key="6">
    <source>
        <dbReference type="ARBA" id="ARBA00022840"/>
    </source>
</evidence>
<dbReference type="InterPro" id="IPR036640">
    <property type="entry name" value="ABC1_TM_sf"/>
</dbReference>
<keyword evidence="10 11" id="KW-0472">Membrane</keyword>
<keyword evidence="6 14" id="KW-0067">ATP-binding</keyword>
<keyword evidence="3" id="KW-1003">Cell membrane</keyword>
<evidence type="ECO:0000256" key="3">
    <source>
        <dbReference type="ARBA" id="ARBA00022475"/>
    </source>
</evidence>
<keyword evidence="5" id="KW-0547">Nucleotide-binding</keyword>
<dbReference type="InterPro" id="IPR003593">
    <property type="entry name" value="AAA+_ATPase"/>
</dbReference>
<dbReference type="PANTHER" id="PTHR43394">
    <property type="entry name" value="ATP-DEPENDENT PERMEASE MDL1, MITOCHONDRIAL"/>
    <property type="match status" value="1"/>
</dbReference>
<organism evidence="14 15">
    <name type="scientific">Leeia aquatica</name>
    <dbReference type="NCBI Taxonomy" id="2725557"/>
    <lineage>
        <taxon>Bacteria</taxon>
        <taxon>Pseudomonadati</taxon>
        <taxon>Pseudomonadota</taxon>
        <taxon>Betaproteobacteria</taxon>
        <taxon>Neisseriales</taxon>
        <taxon>Leeiaceae</taxon>
        <taxon>Leeia</taxon>
    </lineage>
</organism>
<dbReference type="SUPFAM" id="SSF52540">
    <property type="entry name" value="P-loop containing nucleoside triphosphate hydrolases"/>
    <property type="match status" value="1"/>
</dbReference>
<dbReference type="Gene3D" id="1.20.1560.10">
    <property type="entry name" value="ABC transporter type 1, transmembrane domain"/>
    <property type="match status" value="1"/>
</dbReference>
<feature type="transmembrane region" description="Helical" evidence="11">
    <location>
        <begin position="25"/>
        <end position="50"/>
    </location>
</feature>
<feature type="transmembrane region" description="Helical" evidence="11">
    <location>
        <begin position="89"/>
        <end position="116"/>
    </location>
</feature>
<comment type="caution">
    <text evidence="14">The sequence shown here is derived from an EMBL/GenBank/DDBJ whole genome shotgun (WGS) entry which is preliminary data.</text>
</comment>
<dbReference type="FunFam" id="3.40.50.300:FF:000221">
    <property type="entry name" value="Multidrug ABC transporter ATP-binding protein"/>
    <property type="match status" value="1"/>
</dbReference>
<dbReference type="PROSITE" id="PS50893">
    <property type="entry name" value="ABC_TRANSPORTER_2"/>
    <property type="match status" value="1"/>
</dbReference>
<protein>
    <submittedName>
        <fullName evidence="14">Lipid A export permease/ATP-binding protein MsbA</fullName>
    </submittedName>
</protein>
<dbReference type="GO" id="GO:0005886">
    <property type="term" value="C:plasma membrane"/>
    <property type="evidence" value="ECO:0007669"/>
    <property type="project" value="UniProtKB-SubCell"/>
</dbReference>
<evidence type="ECO:0000256" key="8">
    <source>
        <dbReference type="ARBA" id="ARBA00022989"/>
    </source>
</evidence>
<dbReference type="GO" id="GO:0016887">
    <property type="term" value="F:ATP hydrolysis activity"/>
    <property type="evidence" value="ECO:0007669"/>
    <property type="project" value="InterPro"/>
</dbReference>
<gene>
    <name evidence="14" type="primary">msbA</name>
    <name evidence="14" type="ORF">HF682_14865</name>
</gene>
<dbReference type="Proteomes" id="UP000587991">
    <property type="component" value="Unassembled WGS sequence"/>
</dbReference>
<dbReference type="InterPro" id="IPR003439">
    <property type="entry name" value="ABC_transporter-like_ATP-bd"/>
</dbReference>
<feature type="transmembrane region" description="Helical" evidence="11">
    <location>
        <begin position="277"/>
        <end position="294"/>
    </location>
</feature>
<dbReference type="GO" id="GO:0015421">
    <property type="term" value="F:ABC-type oligopeptide transporter activity"/>
    <property type="evidence" value="ECO:0007669"/>
    <property type="project" value="TreeGrafter"/>
</dbReference>
<dbReference type="InterPro" id="IPR011527">
    <property type="entry name" value="ABC1_TM_dom"/>
</dbReference>
<dbReference type="PANTHER" id="PTHR43394:SF1">
    <property type="entry name" value="ATP-BINDING CASSETTE SUB-FAMILY B MEMBER 10, MITOCHONDRIAL"/>
    <property type="match status" value="1"/>
</dbReference>
<feature type="domain" description="ABC transporter" evidence="12">
    <location>
        <begin position="366"/>
        <end position="601"/>
    </location>
</feature>
<evidence type="ECO:0000256" key="11">
    <source>
        <dbReference type="SAM" id="Phobius"/>
    </source>
</evidence>
<feature type="domain" description="ABC transmembrane type-1" evidence="13">
    <location>
        <begin position="30"/>
        <end position="334"/>
    </location>
</feature>
<dbReference type="PROSITE" id="PS00211">
    <property type="entry name" value="ABC_TRANSPORTER_1"/>
    <property type="match status" value="1"/>
</dbReference>
<evidence type="ECO:0000256" key="9">
    <source>
        <dbReference type="ARBA" id="ARBA00023055"/>
    </source>
</evidence>
<keyword evidence="7" id="KW-1278">Translocase</keyword>
<evidence type="ECO:0000256" key="5">
    <source>
        <dbReference type="ARBA" id="ARBA00022741"/>
    </source>
</evidence>
<dbReference type="EMBL" id="JABAIM010000004">
    <property type="protein sequence ID" value="NLR76446.1"/>
    <property type="molecule type" value="Genomic_DNA"/>
</dbReference>
<sequence length="610" mass="66562">MTVTNRPSLSSRALYLRILRQLRPYWKVIVLAFLATQLAAMTEPMFAWLMGPLINLNFSSQAAQHVPAFLQPLADWLPHSPAGQGVSPWLVPSLIVALFLFRAATTFFSEWAAAWLSNQLVLDLRQKMYERLLALPVSYYDTHPAGLILSRIANDVGAVTQAGISVLTVLLKDTLTIIGQLALMLYIDWRLTLICLILLPLAGFSIRKVGQRLRGLNRQQQQAFGDMMQVMEEGVHGQKVIKVFGGQRYEALRFFGRANRVRQLAVKQTVASSGNSALVQLLLSIALAVVVYYAGLRSAAGSMTAGDFMSFITAMLMLSQPVQRLSRTNESLQKGLAAAESVFGLIDEPVEVDVGQQSLVHAGGQLQFRQVCFRYPHADRDSLDAISLTVNAGETVALVGGSGSGKTTLASLLPRFHDAGAGDILLDGIPLAHLPLATLRQQIALVSQDVSLFNDTVAANIAYGCPDASEQRIREAAEAANALEFIEQLPLGMQTIIGDRGNRLSGGQKQRLAIARALLKDAPILILDEATSALDSESERKVQSALERLMQHRTTLVIAHRLSTIEAADRIVVMQQGRIVEVGPHMALLQRGGAYAALWRAQFQEGHHAT</sequence>
<dbReference type="Pfam" id="PF00005">
    <property type="entry name" value="ABC_tran"/>
    <property type="match status" value="1"/>
</dbReference>
<dbReference type="InterPro" id="IPR017871">
    <property type="entry name" value="ABC_transporter-like_CS"/>
</dbReference>
<evidence type="ECO:0000259" key="13">
    <source>
        <dbReference type="PROSITE" id="PS50929"/>
    </source>
</evidence>
<evidence type="ECO:0000256" key="2">
    <source>
        <dbReference type="ARBA" id="ARBA00022448"/>
    </source>
</evidence>
<dbReference type="PROSITE" id="PS50929">
    <property type="entry name" value="ABC_TM1F"/>
    <property type="match status" value="1"/>
</dbReference>
<reference evidence="14 15" key="1">
    <citation type="submission" date="2020-04" db="EMBL/GenBank/DDBJ databases">
        <title>Draft genome of Leeia sp. IMCC25680.</title>
        <authorList>
            <person name="Song J."/>
            <person name="Cho J.-C."/>
        </authorList>
    </citation>
    <scope>NUCLEOTIDE SEQUENCE [LARGE SCALE GENOMIC DNA]</scope>
    <source>
        <strain evidence="14 15">IMCC25680</strain>
    </source>
</reference>
<dbReference type="NCBIfam" id="TIGR02203">
    <property type="entry name" value="MsbA_lipidA"/>
    <property type="match status" value="1"/>
</dbReference>
<keyword evidence="4 11" id="KW-0812">Transmembrane</keyword>
<dbReference type="GO" id="GO:0005524">
    <property type="term" value="F:ATP binding"/>
    <property type="evidence" value="ECO:0007669"/>
    <property type="project" value="UniProtKB-KW"/>
</dbReference>
<dbReference type="InterPro" id="IPR039421">
    <property type="entry name" value="Type_1_exporter"/>
</dbReference>
<dbReference type="Pfam" id="PF00664">
    <property type="entry name" value="ABC_membrane"/>
    <property type="match status" value="1"/>
</dbReference>
<comment type="subcellular location">
    <subcellularLocation>
        <location evidence="1">Cell membrane</location>
        <topology evidence="1">Multi-pass membrane protein</topology>
    </subcellularLocation>
</comment>
<keyword evidence="9" id="KW-0445">Lipid transport</keyword>
<dbReference type="CDD" id="cd18552">
    <property type="entry name" value="ABC_6TM_MsbA_like"/>
    <property type="match status" value="1"/>
</dbReference>
<dbReference type="Gene3D" id="3.40.50.300">
    <property type="entry name" value="P-loop containing nucleotide triphosphate hydrolases"/>
    <property type="match status" value="1"/>
</dbReference>
<dbReference type="RefSeq" id="WP_168878125.1">
    <property type="nucleotide sequence ID" value="NZ_JABAIM010000004.1"/>
</dbReference>
<name>A0A847SGB6_9NEIS</name>
<dbReference type="SMART" id="SM00382">
    <property type="entry name" value="AAA"/>
    <property type="match status" value="1"/>
</dbReference>
<dbReference type="InterPro" id="IPR011917">
    <property type="entry name" value="ABC_transpr_lipidA"/>
</dbReference>
<dbReference type="GO" id="GO:0034040">
    <property type="term" value="F:ATPase-coupled lipid transmembrane transporter activity"/>
    <property type="evidence" value="ECO:0007669"/>
    <property type="project" value="InterPro"/>
</dbReference>
<feature type="transmembrane region" description="Helical" evidence="11">
    <location>
        <begin position="177"/>
        <end position="204"/>
    </location>
</feature>
<evidence type="ECO:0000313" key="14">
    <source>
        <dbReference type="EMBL" id="NLR76446.1"/>
    </source>
</evidence>
<keyword evidence="15" id="KW-1185">Reference proteome</keyword>
<evidence type="ECO:0000256" key="1">
    <source>
        <dbReference type="ARBA" id="ARBA00004651"/>
    </source>
</evidence>
<evidence type="ECO:0000313" key="15">
    <source>
        <dbReference type="Proteomes" id="UP000587991"/>
    </source>
</evidence>
<keyword evidence="2" id="KW-0813">Transport</keyword>
<evidence type="ECO:0000256" key="10">
    <source>
        <dbReference type="ARBA" id="ARBA00023136"/>
    </source>
</evidence>
<dbReference type="AlphaFoldDB" id="A0A847SGB6"/>
<evidence type="ECO:0000256" key="7">
    <source>
        <dbReference type="ARBA" id="ARBA00022967"/>
    </source>
</evidence>
<accession>A0A847SGB6</accession>
<proteinExistence type="predicted"/>